<gene>
    <name evidence="1" type="ORF">SAMN04487759_1358</name>
</gene>
<organism evidence="1 2">
    <name type="scientific">Kandleria vitulina</name>
    <dbReference type="NCBI Taxonomy" id="1630"/>
    <lineage>
        <taxon>Bacteria</taxon>
        <taxon>Bacillati</taxon>
        <taxon>Bacillota</taxon>
        <taxon>Erysipelotrichia</taxon>
        <taxon>Erysipelotrichales</taxon>
        <taxon>Coprobacillaceae</taxon>
        <taxon>Kandleria</taxon>
    </lineage>
</organism>
<dbReference type="Proteomes" id="UP000182429">
    <property type="component" value="Unassembled WGS sequence"/>
</dbReference>
<evidence type="ECO:0000313" key="2">
    <source>
        <dbReference type="Proteomes" id="UP000182429"/>
    </source>
</evidence>
<accession>A0A1H2VL79</accession>
<sequence>MKRSVEPDFKFDKDKFGEALMAAIGTRTVAQFSKDAEISYAYLSKYKNLREDKTPTPQTLKKIALVSQGPSYKELLEAAGYDSDKYEDDDISIALDGPDWSPMNTLLPTLSKANYKWQFVNVDASNGGPLSIKVKDAPFDMWFFIPVIREDVKKEDVVAILGCKEAEVIKPGSKVTFLTSSKRLFDELSLIELSLINIRISVALVNIETSLVSNEKFLNTSVDLLEEDYAYVMTNRDDSESSLLHM</sequence>
<protein>
    <submittedName>
        <fullName evidence="1">Uncharacterized protein</fullName>
    </submittedName>
</protein>
<dbReference type="RefSeq" id="WP_074687119.1">
    <property type="nucleotide sequence ID" value="NZ_FNNF01000035.1"/>
</dbReference>
<proteinExistence type="predicted"/>
<evidence type="ECO:0000313" key="1">
    <source>
        <dbReference type="EMBL" id="SDW69047.1"/>
    </source>
</evidence>
<dbReference type="OrthoDB" id="2034998at2"/>
<name>A0A1H2VL79_9FIRM</name>
<dbReference type="EMBL" id="FNNF01000035">
    <property type="protein sequence ID" value="SDW69047.1"/>
    <property type="molecule type" value="Genomic_DNA"/>
</dbReference>
<reference evidence="1 2" key="1">
    <citation type="submission" date="2016-10" db="EMBL/GenBank/DDBJ databases">
        <authorList>
            <person name="de Groot N.N."/>
        </authorList>
    </citation>
    <scope>NUCLEOTIDE SEQUENCE [LARGE SCALE GENOMIC DNA]</scope>
    <source>
        <strain evidence="1 2">S3b</strain>
    </source>
</reference>
<dbReference type="AlphaFoldDB" id="A0A1H2VL79"/>